<evidence type="ECO:0000256" key="1">
    <source>
        <dbReference type="ARBA" id="ARBA00010021"/>
    </source>
</evidence>
<evidence type="ECO:0000313" key="12">
    <source>
        <dbReference type="EMBL" id="KIL45080.1"/>
    </source>
</evidence>
<evidence type="ECO:0000256" key="4">
    <source>
        <dbReference type="ARBA" id="ARBA00052687"/>
    </source>
</evidence>
<dbReference type="FunFam" id="3.40.1670.10:FF:000003">
    <property type="entry name" value="Phenolic acid decarboxylase"/>
    <property type="match status" value="1"/>
</dbReference>
<protein>
    <recommendedName>
        <fullName evidence="6">Phenolic acid decarboxylase</fullName>
        <ecNumber evidence="5">4.1.1.61</ecNumber>
    </recommendedName>
    <alternativeName>
        <fullName evidence="7">4-hydroxybenzoate decarboxylase</fullName>
    </alternativeName>
    <alternativeName>
        <fullName evidence="8">Phenolic acid decarboxylase subunit C</fullName>
    </alternativeName>
</protein>
<evidence type="ECO:0000256" key="2">
    <source>
        <dbReference type="ARBA" id="ARBA00022575"/>
    </source>
</evidence>
<dbReference type="NCBIfam" id="TIGR00148">
    <property type="entry name" value="UbiD family decarboxylase"/>
    <property type="match status" value="1"/>
</dbReference>
<dbReference type="InterPro" id="IPR048304">
    <property type="entry name" value="UbiD_Rift_dom"/>
</dbReference>
<dbReference type="RefSeq" id="WP_041089354.1">
    <property type="nucleotide sequence ID" value="NZ_JXRP01000018.1"/>
</dbReference>
<dbReference type="Pfam" id="PF20696">
    <property type="entry name" value="UbiD_C"/>
    <property type="match status" value="1"/>
</dbReference>
<reference evidence="12 13" key="1">
    <citation type="submission" date="2015-01" db="EMBL/GenBank/DDBJ databases">
        <title>Genome sequencing of Jeotgalibacillus soli.</title>
        <authorList>
            <person name="Goh K.M."/>
            <person name="Chan K.-G."/>
            <person name="Yaakop A.S."/>
            <person name="Ee R."/>
            <person name="Gan H.M."/>
            <person name="Chan C.S."/>
        </authorList>
    </citation>
    <scope>NUCLEOTIDE SEQUENCE [LARGE SCALE GENOMIC DNA]</scope>
    <source>
        <strain evidence="12 13">P9</strain>
    </source>
</reference>
<dbReference type="InterPro" id="IPR002830">
    <property type="entry name" value="UbiD"/>
</dbReference>
<keyword evidence="2" id="KW-0216">Detoxification</keyword>
<feature type="domain" description="3-octaprenyl-4-hydroxybenzoate carboxy-lyase-like Rift-related" evidence="9">
    <location>
        <begin position="97"/>
        <end position="294"/>
    </location>
</feature>
<evidence type="ECO:0000256" key="6">
    <source>
        <dbReference type="ARBA" id="ARBA00072018"/>
    </source>
</evidence>
<feature type="domain" description="3-octaprenyl-4-hydroxybenzoate carboxy-lyase-like C-terminal" evidence="11">
    <location>
        <begin position="302"/>
        <end position="422"/>
    </location>
</feature>
<evidence type="ECO:0000256" key="5">
    <source>
        <dbReference type="ARBA" id="ARBA00066414"/>
    </source>
</evidence>
<dbReference type="Pfam" id="PF20695">
    <property type="entry name" value="UbiD_N"/>
    <property type="match status" value="1"/>
</dbReference>
<dbReference type="Proteomes" id="UP000031938">
    <property type="component" value="Unassembled WGS sequence"/>
</dbReference>
<dbReference type="OrthoDB" id="9809841at2"/>
<keyword evidence="3" id="KW-0058">Aromatic hydrocarbons catabolism</keyword>
<dbReference type="AlphaFoldDB" id="A0A0C2R4C4"/>
<dbReference type="STRING" id="889306.KP78_26240"/>
<organism evidence="12 13">
    <name type="scientific">Jeotgalibacillus soli</name>
    <dbReference type="NCBI Taxonomy" id="889306"/>
    <lineage>
        <taxon>Bacteria</taxon>
        <taxon>Bacillati</taxon>
        <taxon>Bacillota</taxon>
        <taxon>Bacilli</taxon>
        <taxon>Bacillales</taxon>
        <taxon>Caryophanaceae</taxon>
        <taxon>Jeotgalibacillus</taxon>
    </lineage>
</organism>
<dbReference type="GO" id="GO:0005829">
    <property type="term" value="C:cytosol"/>
    <property type="evidence" value="ECO:0007669"/>
    <property type="project" value="TreeGrafter"/>
</dbReference>
<evidence type="ECO:0000256" key="8">
    <source>
        <dbReference type="ARBA" id="ARBA00079372"/>
    </source>
</evidence>
<comment type="similarity">
    <text evidence="1">Belongs to the UbiD family.</text>
</comment>
<dbReference type="EMBL" id="JXRP01000018">
    <property type="protein sequence ID" value="KIL45080.1"/>
    <property type="molecule type" value="Genomic_DNA"/>
</dbReference>
<sequence length="468" mass="51675">MQKNKSLRSWLGHLKELNQLAVVDKKVSLEFEIAGIVKKLDGTKAAYFPNVKGYQIPVVAGTATTRRQFADALDITETQLNEKFLDALEHPIPCKEIPSEAAPVHENVILGEAVDLLKYFPIPIHHEKDSGNYISAGLSIAKDPISGSQNVSIHRLQVSGKNKLGALILPRHLYSFYKEAEEKGQPLNVAIVIGVDPVTILASQAIAPLGQDEMEITGALKGRPEPVVKCKTIDVLVPAHAEIVLEGRILPIVREPEGPFGEFPKYYGPRSDKEVIEITAITHRNNPIYQTIVAASYEHLLLGGIPREASLLQALRNTVPTVKDVHLTLGGTCRYHLVVQMKKRNEGEAKNVILAAFAGHYDVKHVVVVDDDVDIYNLEEVEWAIATRFQAEKDLVVINGALGSKLDPSTDNGVGSKLGFDCTVPLNSEPMEFEKIQIPGMKGLDTEYYRNQDVRSIEVVSEHFIERD</sequence>
<gene>
    <name evidence="12" type="ORF">KP78_26240</name>
</gene>
<dbReference type="GO" id="GO:0006744">
    <property type="term" value="P:ubiquinone biosynthetic process"/>
    <property type="evidence" value="ECO:0007669"/>
    <property type="project" value="TreeGrafter"/>
</dbReference>
<dbReference type="PATRIC" id="fig|889306.3.peg.2637"/>
<evidence type="ECO:0000256" key="3">
    <source>
        <dbReference type="ARBA" id="ARBA00022797"/>
    </source>
</evidence>
<evidence type="ECO:0000256" key="7">
    <source>
        <dbReference type="ARBA" id="ARBA00078055"/>
    </source>
</evidence>
<keyword evidence="13" id="KW-1185">Reference proteome</keyword>
<evidence type="ECO:0000259" key="9">
    <source>
        <dbReference type="Pfam" id="PF01977"/>
    </source>
</evidence>
<dbReference type="SUPFAM" id="SSF50475">
    <property type="entry name" value="FMN-binding split barrel"/>
    <property type="match status" value="1"/>
</dbReference>
<dbReference type="GO" id="GO:0009636">
    <property type="term" value="P:response to toxic substance"/>
    <property type="evidence" value="ECO:0007669"/>
    <property type="project" value="UniProtKB-KW"/>
</dbReference>
<dbReference type="PANTHER" id="PTHR30108:SF17">
    <property type="entry name" value="FERULIC ACID DECARBOXYLASE 1"/>
    <property type="match status" value="1"/>
</dbReference>
<dbReference type="InterPro" id="IPR049381">
    <property type="entry name" value="UbiD-like_C"/>
</dbReference>
<dbReference type="EC" id="4.1.1.61" evidence="5"/>
<comment type="catalytic activity">
    <reaction evidence="4">
        <text>4-hydroxybenzoate + H(+) = phenol + CO2</text>
        <dbReference type="Rhea" id="RHEA:10876"/>
        <dbReference type="ChEBI" id="CHEBI:15378"/>
        <dbReference type="ChEBI" id="CHEBI:15882"/>
        <dbReference type="ChEBI" id="CHEBI:16526"/>
        <dbReference type="ChEBI" id="CHEBI:17879"/>
        <dbReference type="EC" id="4.1.1.61"/>
    </reaction>
</comment>
<evidence type="ECO:0000259" key="10">
    <source>
        <dbReference type="Pfam" id="PF20695"/>
    </source>
</evidence>
<evidence type="ECO:0000259" key="11">
    <source>
        <dbReference type="Pfam" id="PF20696"/>
    </source>
</evidence>
<dbReference type="GO" id="GO:0008694">
    <property type="term" value="F:4-hydroxy-3-polyprenylbenzoate decarboxylase activity"/>
    <property type="evidence" value="ECO:0007669"/>
    <property type="project" value="TreeGrafter"/>
</dbReference>
<evidence type="ECO:0000313" key="13">
    <source>
        <dbReference type="Proteomes" id="UP000031938"/>
    </source>
</evidence>
<dbReference type="Gene3D" id="3.40.1670.10">
    <property type="entry name" value="UbiD C-terminal domain-like"/>
    <property type="match status" value="1"/>
</dbReference>
<accession>A0A0C2R4C4</accession>
<dbReference type="InterPro" id="IPR049383">
    <property type="entry name" value="UbiD-like_N"/>
</dbReference>
<dbReference type="Pfam" id="PF01977">
    <property type="entry name" value="UbiD"/>
    <property type="match status" value="1"/>
</dbReference>
<dbReference type="PANTHER" id="PTHR30108">
    <property type="entry name" value="3-OCTAPRENYL-4-HYDROXYBENZOATE CARBOXY-LYASE-RELATED"/>
    <property type="match status" value="1"/>
</dbReference>
<feature type="domain" description="3-octaprenyl-4-hydroxybenzoate carboxy-lyase-like N-terminal" evidence="10">
    <location>
        <begin position="13"/>
        <end position="88"/>
    </location>
</feature>
<dbReference type="GO" id="GO:0018799">
    <property type="term" value="F:4-hydroxybenzoate decarboxylase activity"/>
    <property type="evidence" value="ECO:0007669"/>
    <property type="project" value="UniProtKB-EC"/>
</dbReference>
<comment type="caution">
    <text evidence="12">The sequence shown here is derived from an EMBL/GenBank/DDBJ whole genome shotgun (WGS) entry which is preliminary data.</text>
</comment>
<dbReference type="SUPFAM" id="SSF143968">
    <property type="entry name" value="UbiD C-terminal domain-like"/>
    <property type="match status" value="1"/>
</dbReference>
<name>A0A0C2R4C4_9BACL</name>
<proteinExistence type="inferred from homology"/>